<dbReference type="Proteomes" id="UP000095286">
    <property type="component" value="Unplaced"/>
</dbReference>
<dbReference type="WBParaSite" id="RSKR_0000350000.1">
    <property type="protein sequence ID" value="RSKR_0000350000.1"/>
    <property type="gene ID" value="RSKR_0000350000"/>
</dbReference>
<organism evidence="1 2">
    <name type="scientific">Rhabditophanes sp. KR3021</name>
    <dbReference type="NCBI Taxonomy" id="114890"/>
    <lineage>
        <taxon>Eukaryota</taxon>
        <taxon>Metazoa</taxon>
        <taxon>Ecdysozoa</taxon>
        <taxon>Nematoda</taxon>
        <taxon>Chromadorea</taxon>
        <taxon>Rhabditida</taxon>
        <taxon>Tylenchina</taxon>
        <taxon>Panagrolaimomorpha</taxon>
        <taxon>Strongyloidoidea</taxon>
        <taxon>Alloionematidae</taxon>
        <taxon>Rhabditophanes</taxon>
    </lineage>
</organism>
<protein>
    <submittedName>
        <fullName evidence="2">Histone acetyltransferase</fullName>
    </submittedName>
</protein>
<proteinExistence type="predicted"/>
<reference evidence="2" key="1">
    <citation type="submission" date="2016-11" db="UniProtKB">
        <authorList>
            <consortium name="WormBaseParasite"/>
        </authorList>
    </citation>
    <scope>IDENTIFICATION</scope>
    <source>
        <strain evidence="2">KR3021</strain>
    </source>
</reference>
<accession>A0AC35TRB1</accession>
<name>A0AC35TRB1_9BILA</name>
<sequence length="117" mass="13622">MVTIARNARLTEDRQVIHFCVYTIIPELFKSHTFEIDELAIKILIEFTKTCKGIVSFTDEYFKSIYLNLNPALRNQKGYCALYLDELCIAIVGMNIYNYHKYKLTEEESTSSKVIPL</sequence>
<evidence type="ECO:0000313" key="2">
    <source>
        <dbReference type="WBParaSite" id="RSKR_0000350000.1"/>
    </source>
</evidence>
<evidence type="ECO:0000313" key="1">
    <source>
        <dbReference type="Proteomes" id="UP000095286"/>
    </source>
</evidence>